<evidence type="ECO:0000256" key="7">
    <source>
        <dbReference type="ARBA" id="ARBA00023172"/>
    </source>
</evidence>
<gene>
    <name evidence="12" type="ordered locus">Trad_0697</name>
</gene>
<dbReference type="PANTHER" id="PTHR30405">
    <property type="entry name" value="TRANSPOSASE"/>
    <property type="match status" value="1"/>
</dbReference>
<dbReference type="GO" id="GO:0032196">
    <property type="term" value="P:transposition"/>
    <property type="evidence" value="ECO:0007669"/>
    <property type="project" value="UniProtKB-KW"/>
</dbReference>
<sequence>MLKAFKYRLYPTQAQAERMDWTLARCCELYNAALEERRTAYRKRGVTVSYHAQAVSLPEVKEGRPEYKDVHSQVLQDTLRRLDKAFAAFFRRVKRGEKPGYPRFKSARRFDSFCYPQYKGTIGGHVYLPKIGNVRVKLHRPLEGAVKTLTVKREVDEWYAVIVCEVETRPQGPTGSEVGIDLGLNHFLITSDGEFVDAPRYFRKAQKKLRRAQRSLARKKRGGNRGNRRAKQRERVAKLHRKVKRQRLDFHHKTARKLVRKHDSIAHEALNVKGLGRTRLAKSVYDAGWSTFLAILASKAEEAEKRVVAVDPKYTSQTCPDCGRVAKKLLSERWHSCECGCELQRDVAAARVILGRTFPSGANAAVNAYVA</sequence>
<accession>D7CTH6</accession>
<dbReference type="NCBIfam" id="NF040570">
    <property type="entry name" value="guided_TnpB"/>
    <property type="match status" value="1"/>
</dbReference>
<keyword evidence="6" id="KW-0238">DNA-binding</keyword>
<dbReference type="KEGG" id="tra:Trad_0697"/>
<feature type="domain" description="Cas12f1-like TNB" evidence="10">
    <location>
        <begin position="289"/>
        <end position="353"/>
    </location>
</feature>
<comment type="similarity">
    <text evidence="2">In the N-terminal section; belongs to the transposase 2 family.</text>
</comment>
<evidence type="ECO:0000259" key="9">
    <source>
        <dbReference type="Pfam" id="PF01385"/>
    </source>
</evidence>
<keyword evidence="7" id="KW-0233">DNA recombination</keyword>
<evidence type="ECO:0000256" key="5">
    <source>
        <dbReference type="ARBA" id="ARBA00022833"/>
    </source>
</evidence>
<dbReference type="RefSeq" id="WP_013177205.1">
    <property type="nucleotide sequence ID" value="NC_014221.1"/>
</dbReference>
<keyword evidence="5" id="KW-0862">Zinc</keyword>
<protein>
    <submittedName>
        <fullName evidence="12">Transposase, IS605 OrfB family</fullName>
    </submittedName>
</protein>
<feature type="domain" description="Probable transposase IS891/IS1136/IS1341" evidence="9">
    <location>
        <begin position="162"/>
        <end position="275"/>
    </location>
</feature>
<organism evidence="12 13">
    <name type="scientific">Truepera radiovictrix (strain DSM 17093 / CIP 108686 / LMG 22925 / RQ-24)</name>
    <dbReference type="NCBI Taxonomy" id="649638"/>
    <lineage>
        <taxon>Bacteria</taxon>
        <taxon>Thermotogati</taxon>
        <taxon>Deinococcota</taxon>
        <taxon>Deinococci</taxon>
        <taxon>Trueperales</taxon>
        <taxon>Trueperaceae</taxon>
        <taxon>Truepera</taxon>
    </lineage>
</organism>
<comment type="similarity">
    <text evidence="1">In the C-terminal section; belongs to the transposase 35 family.</text>
</comment>
<evidence type="ECO:0000256" key="6">
    <source>
        <dbReference type="ARBA" id="ARBA00023125"/>
    </source>
</evidence>
<name>D7CTH6_TRURR</name>
<dbReference type="Pfam" id="PF01385">
    <property type="entry name" value="OrfB_IS605"/>
    <property type="match status" value="1"/>
</dbReference>
<evidence type="ECO:0000313" key="12">
    <source>
        <dbReference type="EMBL" id="ADI13833.1"/>
    </source>
</evidence>
<evidence type="ECO:0000259" key="10">
    <source>
        <dbReference type="Pfam" id="PF07282"/>
    </source>
</evidence>
<dbReference type="InterPro" id="IPR010095">
    <property type="entry name" value="Cas12f1-like_TNB"/>
</dbReference>
<dbReference type="STRING" id="649638.Trad_0697"/>
<dbReference type="eggNOG" id="COG0675">
    <property type="taxonomic scope" value="Bacteria"/>
</dbReference>
<keyword evidence="3" id="KW-0815">Transposition</keyword>
<dbReference type="EMBL" id="CP002049">
    <property type="protein sequence ID" value="ADI13833.1"/>
    <property type="molecule type" value="Genomic_DNA"/>
</dbReference>
<dbReference type="Proteomes" id="UP000000379">
    <property type="component" value="Chromosome"/>
</dbReference>
<dbReference type="PANTHER" id="PTHR30405:SF25">
    <property type="entry name" value="RNA-GUIDED DNA ENDONUCLEASE INSQ-RELATED"/>
    <property type="match status" value="1"/>
</dbReference>
<dbReference type="HOGENOM" id="CLU_032903_0_1_0"/>
<evidence type="ECO:0000256" key="8">
    <source>
        <dbReference type="SAM" id="MobiDB-lite"/>
    </source>
</evidence>
<feature type="region of interest" description="Disordered" evidence="8">
    <location>
        <begin position="211"/>
        <end position="235"/>
    </location>
</feature>
<evidence type="ECO:0000313" key="13">
    <source>
        <dbReference type="Proteomes" id="UP000000379"/>
    </source>
</evidence>
<dbReference type="GO" id="GO:0006310">
    <property type="term" value="P:DNA recombination"/>
    <property type="evidence" value="ECO:0007669"/>
    <property type="project" value="UniProtKB-KW"/>
</dbReference>
<proteinExistence type="inferred from homology"/>
<dbReference type="InterPro" id="IPR021027">
    <property type="entry name" value="Transposase_put_HTH"/>
</dbReference>
<evidence type="ECO:0000256" key="2">
    <source>
        <dbReference type="ARBA" id="ARBA00011044"/>
    </source>
</evidence>
<reference evidence="13" key="1">
    <citation type="submission" date="2010-05" db="EMBL/GenBank/DDBJ databases">
        <title>The complete genome of Truepera radiovictris DSM 17093.</title>
        <authorList>
            <consortium name="US DOE Joint Genome Institute (JGI-PGF)"/>
            <person name="Lucas S."/>
            <person name="Copeland A."/>
            <person name="Lapidus A."/>
            <person name="Glavina del Rio T."/>
            <person name="Dalin E."/>
            <person name="Tice H."/>
            <person name="Bruce D."/>
            <person name="Goodwin L."/>
            <person name="Pitluck S."/>
            <person name="Kyrpides N."/>
            <person name="Mavromatis K."/>
            <person name="Ovchinnikova G."/>
            <person name="Munk A.C."/>
            <person name="Detter J.C."/>
            <person name="Han C."/>
            <person name="Tapia R."/>
            <person name="Land M."/>
            <person name="Hauser L."/>
            <person name="Markowitz V."/>
            <person name="Cheng J.-F."/>
            <person name="Hugenholtz P."/>
            <person name="Woyke T."/>
            <person name="Wu D."/>
            <person name="Tindall B."/>
            <person name="Pomrenke H.G."/>
            <person name="Brambilla E."/>
            <person name="Klenk H.-P."/>
            <person name="Eisen J.A."/>
        </authorList>
    </citation>
    <scope>NUCLEOTIDE SEQUENCE [LARGE SCALE GENOMIC DNA]</scope>
    <source>
        <strain evidence="13">DSM 17093 / CIP 108686 / LMG 22925 / RQ-24</strain>
    </source>
</reference>
<evidence type="ECO:0000259" key="11">
    <source>
        <dbReference type="Pfam" id="PF12323"/>
    </source>
</evidence>
<dbReference type="InterPro" id="IPR001959">
    <property type="entry name" value="Transposase"/>
</dbReference>
<keyword evidence="4" id="KW-0479">Metal-binding</keyword>
<dbReference type="Pfam" id="PF12323">
    <property type="entry name" value="HTH_OrfB_IS605"/>
    <property type="match status" value="1"/>
</dbReference>
<dbReference type="OrthoDB" id="24420at2"/>
<dbReference type="Pfam" id="PF07282">
    <property type="entry name" value="Cas12f1-like_TNB"/>
    <property type="match status" value="1"/>
</dbReference>
<evidence type="ECO:0000256" key="3">
    <source>
        <dbReference type="ARBA" id="ARBA00022578"/>
    </source>
</evidence>
<dbReference type="GO" id="GO:0046872">
    <property type="term" value="F:metal ion binding"/>
    <property type="evidence" value="ECO:0007669"/>
    <property type="project" value="UniProtKB-KW"/>
</dbReference>
<feature type="domain" description="Transposase putative helix-turn-helix" evidence="11">
    <location>
        <begin position="1"/>
        <end position="45"/>
    </location>
</feature>
<evidence type="ECO:0000256" key="4">
    <source>
        <dbReference type="ARBA" id="ARBA00022723"/>
    </source>
</evidence>
<evidence type="ECO:0000256" key="1">
    <source>
        <dbReference type="ARBA" id="ARBA00008761"/>
    </source>
</evidence>
<keyword evidence="13" id="KW-1185">Reference proteome</keyword>
<reference evidence="12 13" key="2">
    <citation type="journal article" date="2011" name="Stand. Genomic Sci.">
        <title>Complete genome sequence of Truepera radiovictrix type strain (RQ-24).</title>
        <authorList>
            <person name="Ivanova N."/>
            <person name="Rohde C."/>
            <person name="Munk C."/>
            <person name="Nolan M."/>
            <person name="Lucas S."/>
            <person name="Del Rio T.G."/>
            <person name="Tice H."/>
            <person name="Deshpande S."/>
            <person name="Cheng J.F."/>
            <person name="Tapia R."/>
            <person name="Han C."/>
            <person name="Goodwin L."/>
            <person name="Pitluck S."/>
            <person name="Liolios K."/>
            <person name="Mavromatis K."/>
            <person name="Mikhailova N."/>
            <person name="Pati A."/>
            <person name="Chen A."/>
            <person name="Palaniappan K."/>
            <person name="Land M."/>
            <person name="Hauser L."/>
            <person name="Chang Y.J."/>
            <person name="Jeffries C.D."/>
            <person name="Brambilla E."/>
            <person name="Rohde M."/>
            <person name="Goker M."/>
            <person name="Tindall B.J."/>
            <person name="Woyke T."/>
            <person name="Bristow J."/>
            <person name="Eisen J.A."/>
            <person name="Markowitz V."/>
            <person name="Hugenholtz P."/>
            <person name="Kyrpides N.C."/>
            <person name="Klenk H.P."/>
            <person name="Lapidus A."/>
        </authorList>
    </citation>
    <scope>NUCLEOTIDE SEQUENCE [LARGE SCALE GENOMIC DNA]</scope>
    <source>
        <strain evidence="13">DSM 17093 / CIP 108686 / LMG 22925 / RQ-24</strain>
    </source>
</reference>
<dbReference type="InterPro" id="IPR051399">
    <property type="entry name" value="RNA-guided_DNA_endo/Transpos"/>
</dbReference>
<dbReference type="GO" id="GO:0003677">
    <property type="term" value="F:DNA binding"/>
    <property type="evidence" value="ECO:0007669"/>
    <property type="project" value="UniProtKB-KW"/>
</dbReference>
<dbReference type="AlphaFoldDB" id="D7CTH6"/>